<keyword evidence="1" id="KW-0378">Hydrolase</keyword>
<dbReference type="InterPro" id="IPR017853">
    <property type="entry name" value="GH"/>
</dbReference>
<dbReference type="EMBL" id="BSUZ01000001">
    <property type="protein sequence ID" value="GMA86951.1"/>
    <property type="molecule type" value="Genomic_DNA"/>
</dbReference>
<dbReference type="Pfam" id="PF00128">
    <property type="entry name" value="Alpha-amylase"/>
    <property type="match status" value="1"/>
</dbReference>
<dbReference type="PANTHER" id="PTHR10357:SF210">
    <property type="entry name" value="MALTODEXTRIN GLUCOSIDASE"/>
    <property type="match status" value="1"/>
</dbReference>
<evidence type="ECO:0000256" key="2">
    <source>
        <dbReference type="ARBA" id="ARBA00023295"/>
    </source>
</evidence>
<comment type="caution">
    <text evidence="4">The sequence shown here is derived from an EMBL/GenBank/DDBJ whole genome shotgun (WGS) entry which is preliminary data.</text>
</comment>
<dbReference type="InterPro" id="IPR006047">
    <property type="entry name" value="GH13_cat_dom"/>
</dbReference>
<proteinExistence type="predicted"/>
<feature type="domain" description="Glycosyl hydrolase family 13 catalytic" evidence="3">
    <location>
        <begin position="16"/>
        <end position="131"/>
    </location>
</feature>
<gene>
    <name evidence="4" type="ORF">GCM10025868_22010</name>
</gene>
<name>A0ABQ6JFH3_9ACTN</name>
<keyword evidence="2" id="KW-0326">Glycosidase</keyword>
<dbReference type="Gene3D" id="3.20.20.80">
    <property type="entry name" value="Glycosidases"/>
    <property type="match status" value="1"/>
</dbReference>
<sequence length="168" mass="18821">MPEPAWVEHAIWWHVYPLGFLGADTTGADRTPRRTLRDLVPWLDHAISLGCNGILLGPVFASSTHGYDTTDHLRIDERLGDEADFDALVAGCRERGLRLMLDGVFNHVGRDHRAFQQALRDGPDGATAGWFDLDWSSRSDDGEPGYRDFEGHHALVALRHGDPGVRRW</sequence>
<evidence type="ECO:0000313" key="5">
    <source>
        <dbReference type="Proteomes" id="UP001157017"/>
    </source>
</evidence>
<evidence type="ECO:0000259" key="3">
    <source>
        <dbReference type="Pfam" id="PF00128"/>
    </source>
</evidence>
<evidence type="ECO:0000313" key="4">
    <source>
        <dbReference type="EMBL" id="GMA86951.1"/>
    </source>
</evidence>
<reference evidence="5" key="1">
    <citation type="journal article" date="2019" name="Int. J. Syst. Evol. Microbiol.">
        <title>The Global Catalogue of Microorganisms (GCM) 10K type strain sequencing project: providing services to taxonomists for standard genome sequencing and annotation.</title>
        <authorList>
            <consortium name="The Broad Institute Genomics Platform"/>
            <consortium name="The Broad Institute Genome Sequencing Center for Infectious Disease"/>
            <person name="Wu L."/>
            <person name="Ma J."/>
        </authorList>
    </citation>
    <scope>NUCLEOTIDE SEQUENCE [LARGE SCALE GENOMIC DNA]</scope>
    <source>
        <strain evidence="5">NBRC 108730</strain>
    </source>
</reference>
<evidence type="ECO:0000256" key="1">
    <source>
        <dbReference type="ARBA" id="ARBA00022801"/>
    </source>
</evidence>
<dbReference type="Proteomes" id="UP001157017">
    <property type="component" value="Unassembled WGS sequence"/>
</dbReference>
<organism evidence="4 5">
    <name type="scientific">Angustibacter aerolatus</name>
    <dbReference type="NCBI Taxonomy" id="1162965"/>
    <lineage>
        <taxon>Bacteria</taxon>
        <taxon>Bacillati</taxon>
        <taxon>Actinomycetota</taxon>
        <taxon>Actinomycetes</taxon>
        <taxon>Kineosporiales</taxon>
        <taxon>Kineosporiaceae</taxon>
    </lineage>
</organism>
<keyword evidence="5" id="KW-1185">Reference proteome</keyword>
<protein>
    <recommendedName>
        <fullName evidence="3">Glycosyl hydrolase family 13 catalytic domain-containing protein</fullName>
    </recommendedName>
</protein>
<dbReference type="SUPFAM" id="SSF51445">
    <property type="entry name" value="(Trans)glycosidases"/>
    <property type="match status" value="1"/>
</dbReference>
<dbReference type="PANTHER" id="PTHR10357">
    <property type="entry name" value="ALPHA-AMYLASE FAMILY MEMBER"/>
    <property type="match status" value="1"/>
</dbReference>
<accession>A0ABQ6JFH3</accession>